<evidence type="ECO:0000256" key="1">
    <source>
        <dbReference type="SAM" id="MobiDB-lite"/>
    </source>
</evidence>
<evidence type="ECO:0000313" key="2">
    <source>
        <dbReference type="EMBL" id="EOB11312.1"/>
    </source>
</evidence>
<dbReference type="AlphaFoldDB" id="R0KME5"/>
<dbReference type="HOGENOM" id="CLU_1971167_0_0_1"/>
<reference evidence="2 3" key="1">
    <citation type="journal article" date="2013" name="BMC Genomics">
        <title>Comparative genomics of parasitic silkworm microsporidia reveal an association between genome expansion and host adaptation.</title>
        <authorList>
            <person name="Pan G."/>
            <person name="Xu J."/>
            <person name="Li T."/>
            <person name="Xia Q."/>
            <person name="Liu S.L."/>
            <person name="Zhang G."/>
            <person name="Li S."/>
            <person name="Li C."/>
            <person name="Liu H."/>
            <person name="Yang L."/>
            <person name="Liu T."/>
            <person name="Zhang X."/>
            <person name="Wu Z."/>
            <person name="Fan W."/>
            <person name="Dang X."/>
            <person name="Xiang H."/>
            <person name="Tao M."/>
            <person name="Li Y."/>
            <person name="Hu J."/>
            <person name="Li Z."/>
            <person name="Lin L."/>
            <person name="Luo J."/>
            <person name="Geng L."/>
            <person name="Wang L."/>
            <person name="Long M."/>
            <person name="Wan Y."/>
            <person name="He N."/>
            <person name="Zhang Z."/>
            <person name="Lu C."/>
            <person name="Keeling P.J."/>
            <person name="Wang J."/>
            <person name="Xiang Z."/>
            <person name="Zhou Z."/>
        </authorList>
    </citation>
    <scope>NUCLEOTIDE SEQUENCE [LARGE SCALE GENOMIC DNA]</scope>
    <source>
        <strain evidence="3">CQ1 / CVCC 102059</strain>
    </source>
</reference>
<feature type="region of interest" description="Disordered" evidence="1">
    <location>
        <begin position="1"/>
        <end position="43"/>
    </location>
</feature>
<protein>
    <submittedName>
        <fullName evidence="2">Beta-adaptin</fullName>
    </submittedName>
</protein>
<name>R0KME5_NOSB1</name>
<keyword evidence="3" id="KW-1185">Reference proteome</keyword>
<evidence type="ECO:0000313" key="3">
    <source>
        <dbReference type="Proteomes" id="UP000016927"/>
    </source>
</evidence>
<gene>
    <name evidence="2" type="ORF">NBO_1297g0001</name>
</gene>
<dbReference type="EMBL" id="KB910204">
    <property type="protein sequence ID" value="EOB11312.1"/>
    <property type="molecule type" value="Genomic_DNA"/>
</dbReference>
<dbReference type="Proteomes" id="UP000016927">
    <property type="component" value="Unassembled WGS sequence"/>
</dbReference>
<sequence>MGIISESEGGKRDNGSEKGSKGFRDRNGSKGDPNQERGNPINNSPSYFEIHILKENLITPYDCPLSLFENEFKRFKNYKIIEKLDEKLVKRIDLNSFTFKILGKIVYGKNFCDQVVIKGEKEVMEIF</sequence>
<dbReference type="VEuPathDB" id="MicrosporidiaDB:NBO_1297g0001"/>
<accession>R0KME5</accession>
<feature type="compositionally biased region" description="Basic and acidic residues" evidence="1">
    <location>
        <begin position="8"/>
        <end position="35"/>
    </location>
</feature>
<organism evidence="2 3">
    <name type="scientific">Nosema bombycis (strain CQ1 / CVCC 102059)</name>
    <name type="common">Microsporidian parasite</name>
    <name type="synonym">Pebrine of silkworm</name>
    <dbReference type="NCBI Taxonomy" id="578461"/>
    <lineage>
        <taxon>Eukaryota</taxon>
        <taxon>Fungi</taxon>
        <taxon>Fungi incertae sedis</taxon>
        <taxon>Microsporidia</taxon>
        <taxon>Nosematidae</taxon>
        <taxon>Nosema</taxon>
    </lineage>
</organism>
<proteinExistence type="predicted"/>